<evidence type="ECO:0000256" key="1">
    <source>
        <dbReference type="SAM" id="MobiDB-lite"/>
    </source>
</evidence>
<organism evidence="3 4">
    <name type="scientific">Cryobacterium levicorallinum</name>
    <dbReference type="NCBI Taxonomy" id="995038"/>
    <lineage>
        <taxon>Bacteria</taxon>
        <taxon>Bacillati</taxon>
        <taxon>Actinomycetota</taxon>
        <taxon>Actinomycetes</taxon>
        <taxon>Micrococcales</taxon>
        <taxon>Microbacteriaceae</taxon>
        <taxon>Cryobacterium</taxon>
    </lineage>
</organism>
<keyword evidence="4" id="KW-1185">Reference proteome</keyword>
<dbReference type="InterPro" id="IPR018713">
    <property type="entry name" value="MPAB/Lcp_cat_dom"/>
</dbReference>
<dbReference type="Pfam" id="PF09995">
    <property type="entry name" value="MPAB_Lcp_cat"/>
    <property type="match status" value="1"/>
</dbReference>
<name>A0ABY1EG42_9MICO</name>
<feature type="domain" description="ER-bound oxygenase mpaB/mpaB'/Rubber oxygenase catalytic" evidence="2">
    <location>
        <begin position="133"/>
        <end position="361"/>
    </location>
</feature>
<dbReference type="PANTHER" id="PTHR36151:SF3">
    <property type="entry name" value="ER-BOUND OXYGENASE MPAB_MPAB'_RUBBER OXYGENASE CATALYTIC DOMAIN-CONTAINING PROTEIN"/>
    <property type="match status" value="1"/>
</dbReference>
<protein>
    <submittedName>
        <fullName evidence="3">Uncharacterized conserved protein, DUF2236 family</fullName>
    </submittedName>
</protein>
<feature type="region of interest" description="Disordered" evidence="1">
    <location>
        <begin position="30"/>
        <end position="68"/>
    </location>
</feature>
<evidence type="ECO:0000313" key="3">
    <source>
        <dbReference type="EMBL" id="SFH72954.1"/>
    </source>
</evidence>
<gene>
    <name evidence="3" type="ORF">SAMN05216274_1137</name>
</gene>
<sequence>MTITQLRPLRIGFLTELEPTFIATVNLAPVANGQSSPPPPRTDSTEPATYTATARQTQRKIRRTRDTQRQRCCTRGERPAGQGYHPRMGKFFDSWRSHLLVTLSGNSEGRPKWVGQIATGDDAGYFGPGSAAWAVHGGMATMVAGIRALLMQTLHPGAMAGVHDWSRYHEDPLGRLSGTIQWLVTVTFADTVVAQRESDRVAHFHERVAGTYLDAQGKERPYTAGDPELLSWVHVVFTDAFLQTHLLWGDAIPGGSDGYVNEWATAGELIGVQNAPHSASELAAQLEAFRSAGTLKSDARVAEAVRFIRYPPLSRGMLPFYRIMFAGAVASIPREYRDMLGLKRSRLPSLWATRLVLGVVRTLLGPSSTSEDAARARLARITRTDQLAPET</sequence>
<evidence type="ECO:0000313" key="4">
    <source>
        <dbReference type="Proteomes" id="UP000199681"/>
    </source>
</evidence>
<dbReference type="Proteomes" id="UP000199681">
    <property type="component" value="Unassembled WGS sequence"/>
</dbReference>
<evidence type="ECO:0000259" key="2">
    <source>
        <dbReference type="Pfam" id="PF09995"/>
    </source>
</evidence>
<reference evidence="3 4" key="1">
    <citation type="submission" date="2016-10" db="EMBL/GenBank/DDBJ databases">
        <authorList>
            <person name="Varghese N."/>
            <person name="Submissions S."/>
        </authorList>
    </citation>
    <scope>NUCLEOTIDE SEQUENCE [LARGE SCALE GENOMIC DNA]</scope>
    <source>
        <strain evidence="3 4">GMCC 1.11211</strain>
    </source>
</reference>
<dbReference type="PANTHER" id="PTHR36151">
    <property type="entry name" value="BLR2777 PROTEIN"/>
    <property type="match status" value="1"/>
</dbReference>
<comment type="caution">
    <text evidence="3">The sequence shown here is derived from an EMBL/GenBank/DDBJ whole genome shotgun (WGS) entry which is preliminary data.</text>
</comment>
<proteinExistence type="predicted"/>
<dbReference type="EMBL" id="FOPW01000013">
    <property type="protein sequence ID" value="SFH72954.1"/>
    <property type="molecule type" value="Genomic_DNA"/>
</dbReference>
<accession>A0ABY1EG42</accession>